<keyword evidence="2" id="KW-1185">Reference proteome</keyword>
<evidence type="ECO:0000313" key="1">
    <source>
        <dbReference type="EMBL" id="ENZ57841.1"/>
    </source>
</evidence>
<name>R0B098_9FIRM</name>
<dbReference type="PATRIC" id="fig|999406.3.peg.5986"/>
<dbReference type="InterPro" id="IPR023860">
    <property type="entry name" value="FeFe-hyd_TM1266"/>
</dbReference>
<dbReference type="SUPFAM" id="SSF55021">
    <property type="entry name" value="ACT-like"/>
    <property type="match status" value="1"/>
</dbReference>
<reference evidence="1" key="1">
    <citation type="submission" date="2013-01" db="EMBL/GenBank/DDBJ databases">
        <title>The Genome Sequence of Clostridium clostridioforme 90A6.</title>
        <authorList>
            <consortium name="The Broad Institute Genome Sequencing Platform"/>
            <person name="Earl A."/>
            <person name="Ward D."/>
            <person name="Feldgarden M."/>
            <person name="Gevers D."/>
            <person name="Courvalin P."/>
            <person name="Lambert T."/>
            <person name="Walker B."/>
            <person name="Young S.K."/>
            <person name="Zeng Q."/>
            <person name="Gargeya S."/>
            <person name="Fitzgerald M."/>
            <person name="Haas B."/>
            <person name="Abouelleil A."/>
            <person name="Alvarado L."/>
            <person name="Arachchi H.M."/>
            <person name="Berlin A.M."/>
            <person name="Chapman S.B."/>
            <person name="Dewar J."/>
            <person name="Goldberg J."/>
            <person name="Griggs A."/>
            <person name="Gujja S."/>
            <person name="Hansen M."/>
            <person name="Howarth C."/>
            <person name="Imamovic A."/>
            <person name="Larimer J."/>
            <person name="McCowan C."/>
            <person name="Murphy C."/>
            <person name="Neiman D."/>
            <person name="Pearson M."/>
            <person name="Priest M."/>
            <person name="Roberts A."/>
            <person name="Saif S."/>
            <person name="Shea T."/>
            <person name="Sisk P."/>
            <person name="Sykes S."/>
            <person name="Wortman J."/>
            <person name="Nusbaum C."/>
            <person name="Birren B."/>
        </authorList>
    </citation>
    <scope>NUCLEOTIDE SEQUENCE [LARGE SCALE GENOMIC DNA]</scope>
    <source>
        <strain evidence="1">90A6</strain>
    </source>
</reference>
<accession>R0B098</accession>
<dbReference type="Proteomes" id="UP000013180">
    <property type="component" value="Unassembled WGS sequence"/>
</dbReference>
<organism evidence="1 2">
    <name type="scientific">[Clostridium] clostridioforme 90A6</name>
    <dbReference type="NCBI Taxonomy" id="999406"/>
    <lineage>
        <taxon>Bacteria</taxon>
        <taxon>Bacillati</taxon>
        <taxon>Bacillota</taxon>
        <taxon>Clostridia</taxon>
        <taxon>Lachnospirales</taxon>
        <taxon>Lachnospiraceae</taxon>
        <taxon>Enterocloster</taxon>
    </lineage>
</organism>
<dbReference type="InterPro" id="IPR045865">
    <property type="entry name" value="ACT-like_dom_sf"/>
</dbReference>
<dbReference type="Pfam" id="PF21699">
    <property type="entry name" value="TM1266-like"/>
    <property type="match status" value="1"/>
</dbReference>
<protein>
    <recommendedName>
        <fullName evidence="3">Iron-only hydrogenase system regulator</fullName>
    </recommendedName>
</protein>
<dbReference type="AlphaFoldDB" id="R0B098"/>
<gene>
    <name evidence="1" type="ORF">HMPREF1083_05506</name>
</gene>
<comment type="caution">
    <text evidence="1">The sequence shown here is derived from an EMBL/GenBank/DDBJ whole genome shotgun (WGS) entry which is preliminary data.</text>
</comment>
<dbReference type="InterPro" id="IPR027271">
    <property type="entry name" value="Acetolactate_synth/TF_NikR_C"/>
</dbReference>
<dbReference type="NCBIfam" id="TIGR03959">
    <property type="entry name" value="hyd_TM1266"/>
    <property type="match status" value="1"/>
</dbReference>
<dbReference type="Gene3D" id="3.30.70.1150">
    <property type="entry name" value="ACT-like. Chain A, domain 2"/>
    <property type="match status" value="1"/>
</dbReference>
<dbReference type="HOGENOM" id="CLU_170247_0_1_9"/>
<evidence type="ECO:0000313" key="2">
    <source>
        <dbReference type="Proteomes" id="UP000013180"/>
    </source>
</evidence>
<evidence type="ECO:0008006" key="3">
    <source>
        <dbReference type="Google" id="ProtNLM"/>
    </source>
</evidence>
<sequence length="104" mass="11349">MTVCSGYAFLAYPFFGIGRYHMQTRIAVIGIIVENKDSVESVNGLLHQYGQYIIGRLGLPYEKKKVNIISVVVDAPQDIISALSGKLGRLQGINSKALYSNIGS</sequence>
<dbReference type="EMBL" id="AGYL01000065">
    <property type="protein sequence ID" value="ENZ57841.1"/>
    <property type="molecule type" value="Genomic_DNA"/>
</dbReference>
<proteinExistence type="predicted"/>